<dbReference type="Gene3D" id="3.40.50.1580">
    <property type="entry name" value="Nucleoside phosphorylase domain"/>
    <property type="match status" value="1"/>
</dbReference>
<dbReference type="SUPFAM" id="SSF48403">
    <property type="entry name" value="Ankyrin repeat"/>
    <property type="match status" value="1"/>
</dbReference>
<protein>
    <recommendedName>
        <fullName evidence="6">NACHT domain-containing protein</fullName>
    </recommendedName>
</protein>
<dbReference type="PANTHER" id="PTHR10039">
    <property type="entry name" value="AMELOGENIN"/>
    <property type="match status" value="1"/>
</dbReference>
<comment type="caution">
    <text evidence="4">The sequence shown here is derived from an EMBL/GenBank/DDBJ whole genome shotgun (WGS) entry which is preliminary data.</text>
</comment>
<dbReference type="InterPro" id="IPR027417">
    <property type="entry name" value="P-loop_NTPase"/>
</dbReference>
<dbReference type="PANTHER" id="PTHR10039:SF15">
    <property type="entry name" value="NACHT DOMAIN-CONTAINING PROTEIN"/>
    <property type="match status" value="1"/>
</dbReference>
<keyword evidence="5" id="KW-1185">Reference proteome</keyword>
<dbReference type="GO" id="GO:0009116">
    <property type="term" value="P:nucleoside metabolic process"/>
    <property type="evidence" value="ECO:0007669"/>
    <property type="project" value="InterPro"/>
</dbReference>
<evidence type="ECO:0000313" key="4">
    <source>
        <dbReference type="EMBL" id="KAK4221495.1"/>
    </source>
</evidence>
<dbReference type="InterPro" id="IPR056884">
    <property type="entry name" value="NPHP3-like_N"/>
</dbReference>
<dbReference type="SUPFAM" id="SSF53167">
    <property type="entry name" value="Purine and uridine phosphorylases"/>
    <property type="match status" value="1"/>
</dbReference>
<sequence>MRLVPRLEPPLLLCLGRNIGVARGAPSPRHDIRLGDVVVGYTDTDQQPIFQYDFGKIKQDGQFQITRLFNQPPIMLLTAVQDLKIDFQRRGDDHGLQANIDDILGRSENQYFQDTYCRPSSQGERLYRSDIAHKQEADKGYATTCGDDDLVLVPRLPRQQGREIVIHYGRVACGNSVVKDAQTRDSLSSDHDILCFEMESAGLMYHFPCLVIHGICDYSDSHKTKEWQPYAAMTAASYARRVLAHITPRTLTSTKSMAIFLEEQDQKILDWILSPQYTERYMSKHDEVLRMWHRKTGSYLLDSVELLQWIKTTGGTLFCYGDPGAGKTVIASAVIDSIHKVLENHTDQGLAYFYAVYKNAEDQSVPQTLRSLLKALGTRRRRTSNQLPVAIKRLYEKCQRLSKVPSDEELVETIEGVVDDFDKFFLVIDAMDELPPESQFRVGDVLHTLRRKTGKMNILVTSIRSEEIEALDVFTDSSCAKFEIRAKDDDIRVYLEGQLGGLHRKWARDEEMKSEILTAIPQTAQGMFLAARLLMDQIAPRRLPGHVKDDLRRASKQGIGGINQIYEQAMIRIMAQSEDDRCYAVSALGWLTRARRPLTAPELLRAIAIYPEGSGFDPDYLPESGMLQSICNGLIIVDAQGVRFVHYTTQEFFDENQSRFFPGVEAEITIKCATFMGIPPLGLSGWDKPWNPLHYYAMDYWMEHAKVALREHTDTSSPVFKALLDFLGDNGRVKVSNKIGCYGTTGLHLAAMYGLSQLIKPLVGFLPEKNPTDAFRRTPLSRAAKLGLIEVVKELVSIEGVDPDATCIMGGSPLWYTIQTYTETRWISPRHSFPPAV</sequence>
<dbReference type="Gene3D" id="3.40.50.300">
    <property type="entry name" value="P-loop containing nucleotide triphosphate hydrolases"/>
    <property type="match status" value="1"/>
</dbReference>
<dbReference type="SMART" id="SM00248">
    <property type="entry name" value="ANK"/>
    <property type="match status" value="2"/>
</dbReference>
<gene>
    <name evidence="4" type="ORF">QBC38DRAFT_429020</name>
</gene>
<organism evidence="4 5">
    <name type="scientific">Podospora fimiseda</name>
    <dbReference type="NCBI Taxonomy" id="252190"/>
    <lineage>
        <taxon>Eukaryota</taxon>
        <taxon>Fungi</taxon>
        <taxon>Dikarya</taxon>
        <taxon>Ascomycota</taxon>
        <taxon>Pezizomycotina</taxon>
        <taxon>Sordariomycetes</taxon>
        <taxon>Sordariomycetidae</taxon>
        <taxon>Sordariales</taxon>
        <taxon>Podosporaceae</taxon>
        <taxon>Podospora</taxon>
    </lineage>
</organism>
<dbReference type="Proteomes" id="UP001301958">
    <property type="component" value="Unassembled WGS sequence"/>
</dbReference>
<dbReference type="Pfam" id="PF24883">
    <property type="entry name" value="NPHP3_N"/>
    <property type="match status" value="1"/>
</dbReference>
<reference evidence="4" key="1">
    <citation type="journal article" date="2023" name="Mol. Phylogenet. Evol.">
        <title>Genome-scale phylogeny and comparative genomics of the fungal order Sordariales.</title>
        <authorList>
            <person name="Hensen N."/>
            <person name="Bonometti L."/>
            <person name="Westerberg I."/>
            <person name="Brannstrom I.O."/>
            <person name="Guillou S."/>
            <person name="Cros-Aarteil S."/>
            <person name="Calhoun S."/>
            <person name="Haridas S."/>
            <person name="Kuo A."/>
            <person name="Mondo S."/>
            <person name="Pangilinan J."/>
            <person name="Riley R."/>
            <person name="LaButti K."/>
            <person name="Andreopoulos B."/>
            <person name="Lipzen A."/>
            <person name="Chen C."/>
            <person name="Yan M."/>
            <person name="Daum C."/>
            <person name="Ng V."/>
            <person name="Clum A."/>
            <person name="Steindorff A."/>
            <person name="Ohm R.A."/>
            <person name="Martin F."/>
            <person name="Silar P."/>
            <person name="Natvig D.O."/>
            <person name="Lalanne C."/>
            <person name="Gautier V."/>
            <person name="Ament-Velasquez S.L."/>
            <person name="Kruys A."/>
            <person name="Hutchinson M.I."/>
            <person name="Powell A.J."/>
            <person name="Barry K."/>
            <person name="Miller A.N."/>
            <person name="Grigoriev I.V."/>
            <person name="Debuchy R."/>
            <person name="Gladieux P."/>
            <person name="Hiltunen Thoren M."/>
            <person name="Johannesson H."/>
        </authorList>
    </citation>
    <scope>NUCLEOTIDE SEQUENCE</scope>
    <source>
        <strain evidence="4">CBS 990.96</strain>
    </source>
</reference>
<evidence type="ECO:0000259" key="2">
    <source>
        <dbReference type="Pfam" id="PF22939"/>
    </source>
</evidence>
<dbReference type="Gene3D" id="1.25.40.20">
    <property type="entry name" value="Ankyrin repeat-containing domain"/>
    <property type="match status" value="1"/>
</dbReference>
<dbReference type="Pfam" id="PF12796">
    <property type="entry name" value="Ank_2"/>
    <property type="match status" value="1"/>
</dbReference>
<dbReference type="InterPro" id="IPR036770">
    <property type="entry name" value="Ankyrin_rpt-contain_sf"/>
</dbReference>
<feature type="domain" description="Nephrocystin 3-like N-terminal" evidence="3">
    <location>
        <begin position="296"/>
        <end position="462"/>
    </location>
</feature>
<dbReference type="InterPro" id="IPR002110">
    <property type="entry name" value="Ankyrin_rpt"/>
</dbReference>
<evidence type="ECO:0000259" key="3">
    <source>
        <dbReference type="Pfam" id="PF24883"/>
    </source>
</evidence>
<dbReference type="InterPro" id="IPR035994">
    <property type="entry name" value="Nucleoside_phosphorylase_sf"/>
</dbReference>
<name>A0AAN6YPD5_9PEZI</name>
<feature type="domain" description="GPI inositol-deacylase winged helix" evidence="2">
    <location>
        <begin position="574"/>
        <end position="656"/>
    </location>
</feature>
<evidence type="ECO:0000256" key="1">
    <source>
        <dbReference type="ARBA" id="ARBA00022737"/>
    </source>
</evidence>
<dbReference type="GO" id="GO:0003824">
    <property type="term" value="F:catalytic activity"/>
    <property type="evidence" value="ECO:0007669"/>
    <property type="project" value="InterPro"/>
</dbReference>
<dbReference type="Pfam" id="PF22939">
    <property type="entry name" value="WHD_GPIID"/>
    <property type="match status" value="1"/>
</dbReference>
<dbReference type="AlphaFoldDB" id="A0AAN6YPD5"/>
<dbReference type="SUPFAM" id="SSF52540">
    <property type="entry name" value="P-loop containing nucleoside triphosphate hydrolases"/>
    <property type="match status" value="1"/>
</dbReference>
<keyword evidence="1" id="KW-0677">Repeat</keyword>
<dbReference type="InterPro" id="IPR054471">
    <property type="entry name" value="GPIID_WHD"/>
</dbReference>
<accession>A0AAN6YPD5</accession>
<evidence type="ECO:0000313" key="5">
    <source>
        <dbReference type="Proteomes" id="UP001301958"/>
    </source>
</evidence>
<reference evidence="4" key="2">
    <citation type="submission" date="2023-05" db="EMBL/GenBank/DDBJ databases">
        <authorList>
            <consortium name="Lawrence Berkeley National Laboratory"/>
            <person name="Steindorff A."/>
            <person name="Hensen N."/>
            <person name="Bonometti L."/>
            <person name="Westerberg I."/>
            <person name="Brannstrom I.O."/>
            <person name="Guillou S."/>
            <person name="Cros-Aarteil S."/>
            <person name="Calhoun S."/>
            <person name="Haridas S."/>
            <person name="Kuo A."/>
            <person name="Mondo S."/>
            <person name="Pangilinan J."/>
            <person name="Riley R."/>
            <person name="Labutti K."/>
            <person name="Andreopoulos B."/>
            <person name="Lipzen A."/>
            <person name="Chen C."/>
            <person name="Yanf M."/>
            <person name="Daum C."/>
            <person name="Ng V."/>
            <person name="Clum A."/>
            <person name="Ohm R."/>
            <person name="Martin F."/>
            <person name="Silar P."/>
            <person name="Natvig D."/>
            <person name="Lalanne C."/>
            <person name="Gautier V."/>
            <person name="Ament-Velasquez S.L."/>
            <person name="Kruys A."/>
            <person name="Hutchinson M.I."/>
            <person name="Powell A.J."/>
            <person name="Barry K."/>
            <person name="Miller A.N."/>
            <person name="Grigoriev I.V."/>
            <person name="Debuchy R."/>
            <person name="Gladieux P."/>
            <person name="Thoren M.H."/>
            <person name="Johannesson H."/>
        </authorList>
    </citation>
    <scope>NUCLEOTIDE SEQUENCE</scope>
    <source>
        <strain evidence="4">CBS 990.96</strain>
    </source>
</reference>
<proteinExistence type="predicted"/>
<evidence type="ECO:0008006" key="6">
    <source>
        <dbReference type="Google" id="ProtNLM"/>
    </source>
</evidence>
<dbReference type="EMBL" id="MU865541">
    <property type="protein sequence ID" value="KAK4221495.1"/>
    <property type="molecule type" value="Genomic_DNA"/>
</dbReference>